<accession>A0A6J8DNQ3</accession>
<evidence type="ECO:0000256" key="2">
    <source>
        <dbReference type="ARBA" id="ARBA00022443"/>
    </source>
</evidence>
<dbReference type="InterPro" id="IPR001452">
    <property type="entry name" value="SH3_domain"/>
</dbReference>
<keyword evidence="4 5" id="KW-0175">Coiled coil</keyword>
<dbReference type="GO" id="GO:0005768">
    <property type="term" value="C:endosome"/>
    <property type="evidence" value="ECO:0007669"/>
    <property type="project" value="TreeGrafter"/>
</dbReference>
<dbReference type="GO" id="GO:0005886">
    <property type="term" value="C:plasma membrane"/>
    <property type="evidence" value="ECO:0007669"/>
    <property type="project" value="TreeGrafter"/>
</dbReference>
<evidence type="ECO:0000313" key="9">
    <source>
        <dbReference type="EMBL" id="CAC5409709.1"/>
    </source>
</evidence>
<evidence type="ECO:0000256" key="3">
    <source>
        <dbReference type="PROSITE-ProRule" id="PRU00192"/>
    </source>
</evidence>
<dbReference type="SUPFAM" id="SSF50044">
    <property type="entry name" value="SH3-domain"/>
    <property type="match status" value="1"/>
</dbReference>
<evidence type="ECO:0000259" key="8">
    <source>
        <dbReference type="PROSITE" id="PS51741"/>
    </source>
</evidence>
<dbReference type="InterPro" id="IPR031160">
    <property type="entry name" value="F_BAR_dom"/>
</dbReference>
<feature type="coiled-coil region" evidence="5">
    <location>
        <begin position="182"/>
        <end position="216"/>
    </location>
</feature>
<evidence type="ECO:0000256" key="4">
    <source>
        <dbReference type="PROSITE-ProRule" id="PRU01077"/>
    </source>
</evidence>
<keyword evidence="10" id="KW-1185">Reference proteome</keyword>
<comment type="subcellular location">
    <subcellularLocation>
        <location evidence="1">Endomembrane system</location>
        <topology evidence="1">Peripheral membrane protein</topology>
    </subcellularLocation>
</comment>
<dbReference type="GO" id="GO:0005543">
    <property type="term" value="F:phospholipid binding"/>
    <property type="evidence" value="ECO:0007669"/>
    <property type="project" value="TreeGrafter"/>
</dbReference>
<dbReference type="InterPro" id="IPR001060">
    <property type="entry name" value="FCH_dom"/>
</dbReference>
<dbReference type="InterPro" id="IPR027267">
    <property type="entry name" value="AH/BAR_dom_sf"/>
</dbReference>
<sequence length="579" mass="66986">MSIHDEMTATSDSFWEIGKYSRTVKRCDNGYKLCDNLRQLIEQRAEIEKGYSKNLQGWTKKWNDFLDKGPEYGTTQAMWRGLLEEANSTAELHTNVAENLLQKVYQGIKSWQKENYHKSMMHFKETKEFDDSFKKAQKPWEKKYTKVMSNRKDYHNACKAEKSTANQVNNMRSDDSVALDTKKKMEERLQKCQQEVAGLKDKYEASLNDINNYNAKYIEDMTEIFQKCQEFEKKRIEFFKTTFYDLHQCLDLSVDPRFPQIYTDLHNVIGKTDSDQDLRWWSHNNGSDMAMNWPQFEEYSPDLQSISKKERKSQLHTNDGITITSIRHKGDFAPASPHAGGYDRQSSTKTNDSDNARKNSIGIILPRNPSVGPLKPQRSPSLSKQSENRTIPEGAPSPLVDKNETRPIPEGQNRSPPTPAKRTLIRNQSSTSIQQKVEYDESLNPFGDDDEDENDKVDDEKNNQRSSYPQTSYEPEPELDQPTEPTYNGRTYQEEDSNPFGNEDTCSEESPKESPRLADPVLVRAVFDYEAVEPDEFSFKCGEEFYKLSEEDELGWCKGRKDGEEKLYPANYVKPVSEL</sequence>
<dbReference type="GO" id="GO:0097320">
    <property type="term" value="P:plasma membrane tubulation"/>
    <property type="evidence" value="ECO:0007669"/>
    <property type="project" value="TreeGrafter"/>
</dbReference>
<feature type="compositionally biased region" description="Polar residues" evidence="6">
    <location>
        <begin position="464"/>
        <end position="473"/>
    </location>
</feature>
<feature type="compositionally biased region" description="Polar residues" evidence="6">
    <location>
        <begin position="425"/>
        <end position="435"/>
    </location>
</feature>
<dbReference type="GO" id="GO:0030100">
    <property type="term" value="P:regulation of endocytosis"/>
    <property type="evidence" value="ECO:0007669"/>
    <property type="project" value="TreeGrafter"/>
</dbReference>
<dbReference type="OrthoDB" id="10255128at2759"/>
<feature type="compositionally biased region" description="Polar residues" evidence="6">
    <location>
        <begin position="315"/>
        <end position="325"/>
    </location>
</feature>
<protein>
    <submittedName>
        <fullName evidence="9">PACSIN</fullName>
    </submittedName>
</protein>
<keyword evidence="2 3" id="KW-0728">SH3 domain</keyword>
<dbReference type="FunFam" id="1.20.1270.60:FF:000009">
    <property type="entry name" value="Protein kinase C and casein kinase substrate in neurons 2"/>
    <property type="match status" value="1"/>
</dbReference>
<feature type="domain" description="F-BAR" evidence="8">
    <location>
        <begin position="8"/>
        <end position="277"/>
    </location>
</feature>
<dbReference type="SUPFAM" id="SSF103657">
    <property type="entry name" value="BAR/IMD domain-like"/>
    <property type="match status" value="1"/>
</dbReference>
<dbReference type="PROSITE" id="PS51741">
    <property type="entry name" value="F_BAR"/>
    <property type="match status" value="1"/>
</dbReference>
<proteinExistence type="predicted"/>
<dbReference type="PANTHER" id="PTHR23065">
    <property type="entry name" value="PROLINE-SERINE-THREONINE PHOSPHATASE INTERACTING PROTEIN 1"/>
    <property type="match status" value="1"/>
</dbReference>
<feature type="compositionally biased region" description="Polar residues" evidence="6">
    <location>
        <begin position="378"/>
        <end position="389"/>
    </location>
</feature>
<evidence type="ECO:0000259" key="7">
    <source>
        <dbReference type="PROSITE" id="PS50002"/>
    </source>
</evidence>
<dbReference type="Gene3D" id="1.20.1270.60">
    <property type="entry name" value="Arfaptin homology (AH) domain/BAR domain"/>
    <property type="match status" value="1"/>
</dbReference>
<dbReference type="SMART" id="SM00326">
    <property type="entry name" value="SH3"/>
    <property type="match status" value="1"/>
</dbReference>
<organism evidence="9 10">
    <name type="scientific">Mytilus coruscus</name>
    <name type="common">Sea mussel</name>
    <dbReference type="NCBI Taxonomy" id="42192"/>
    <lineage>
        <taxon>Eukaryota</taxon>
        <taxon>Metazoa</taxon>
        <taxon>Spiralia</taxon>
        <taxon>Lophotrochozoa</taxon>
        <taxon>Mollusca</taxon>
        <taxon>Bivalvia</taxon>
        <taxon>Autobranchia</taxon>
        <taxon>Pteriomorphia</taxon>
        <taxon>Mytilida</taxon>
        <taxon>Mytiloidea</taxon>
        <taxon>Mytilidae</taxon>
        <taxon>Mytilinae</taxon>
        <taxon>Mytilus</taxon>
    </lineage>
</organism>
<reference evidence="9 10" key="1">
    <citation type="submission" date="2020-06" db="EMBL/GenBank/DDBJ databases">
        <authorList>
            <person name="Li R."/>
            <person name="Bekaert M."/>
        </authorList>
    </citation>
    <scope>NUCLEOTIDE SEQUENCE [LARGE SCALE GENOMIC DNA]</scope>
    <source>
        <strain evidence="10">wild</strain>
    </source>
</reference>
<dbReference type="Proteomes" id="UP000507470">
    <property type="component" value="Unassembled WGS sequence"/>
</dbReference>
<dbReference type="PANTHER" id="PTHR23065:SF11">
    <property type="entry name" value="SYNDAPIN, ISOFORM C"/>
    <property type="match status" value="1"/>
</dbReference>
<name>A0A6J8DNQ3_MYTCO</name>
<evidence type="ECO:0000313" key="10">
    <source>
        <dbReference type="Proteomes" id="UP000507470"/>
    </source>
</evidence>
<dbReference type="Gene3D" id="2.30.30.40">
    <property type="entry name" value="SH3 Domains"/>
    <property type="match status" value="1"/>
</dbReference>
<dbReference type="InterPro" id="IPR036028">
    <property type="entry name" value="SH3-like_dom_sf"/>
</dbReference>
<dbReference type="Pfam" id="PF14604">
    <property type="entry name" value="SH3_9"/>
    <property type="match status" value="1"/>
</dbReference>
<feature type="compositionally biased region" description="Acidic residues" evidence="6">
    <location>
        <begin position="447"/>
        <end position="457"/>
    </location>
</feature>
<dbReference type="PROSITE" id="PS50002">
    <property type="entry name" value="SH3"/>
    <property type="match status" value="1"/>
</dbReference>
<feature type="domain" description="SH3" evidence="7">
    <location>
        <begin position="518"/>
        <end position="578"/>
    </location>
</feature>
<dbReference type="Pfam" id="PF00611">
    <property type="entry name" value="FCH"/>
    <property type="match status" value="1"/>
</dbReference>
<evidence type="ECO:0000256" key="1">
    <source>
        <dbReference type="ARBA" id="ARBA00004184"/>
    </source>
</evidence>
<dbReference type="CDD" id="cd07655">
    <property type="entry name" value="F-BAR_PACSIN"/>
    <property type="match status" value="1"/>
</dbReference>
<dbReference type="EMBL" id="CACVKT020007646">
    <property type="protein sequence ID" value="CAC5409709.1"/>
    <property type="molecule type" value="Genomic_DNA"/>
</dbReference>
<dbReference type="AlphaFoldDB" id="A0A6J8DNQ3"/>
<feature type="region of interest" description="Disordered" evidence="6">
    <location>
        <begin position="302"/>
        <end position="515"/>
    </location>
</feature>
<evidence type="ECO:0000256" key="5">
    <source>
        <dbReference type="SAM" id="Coils"/>
    </source>
</evidence>
<dbReference type="GO" id="GO:0007010">
    <property type="term" value="P:cytoskeleton organization"/>
    <property type="evidence" value="ECO:0007669"/>
    <property type="project" value="TreeGrafter"/>
</dbReference>
<dbReference type="SMART" id="SM00055">
    <property type="entry name" value="FCH"/>
    <property type="match status" value="1"/>
</dbReference>
<gene>
    <name evidence="9" type="ORF">MCOR_42961</name>
</gene>
<evidence type="ECO:0000256" key="6">
    <source>
        <dbReference type="SAM" id="MobiDB-lite"/>
    </source>
</evidence>